<accession>A0A382P9Z2</accession>
<reference evidence="4" key="1">
    <citation type="submission" date="2018-05" db="EMBL/GenBank/DDBJ databases">
        <authorList>
            <person name="Lanie J.A."/>
            <person name="Ng W.-L."/>
            <person name="Kazmierczak K.M."/>
            <person name="Andrzejewski T.M."/>
            <person name="Davidsen T.M."/>
            <person name="Wayne K.J."/>
            <person name="Tettelin H."/>
            <person name="Glass J.I."/>
            <person name="Rusch D."/>
            <person name="Podicherti R."/>
            <person name="Tsui H.-C.T."/>
            <person name="Winkler M.E."/>
        </authorList>
    </citation>
    <scope>NUCLEOTIDE SEQUENCE</scope>
</reference>
<sequence length="159" mass="17048">MKRVLLLLPSNSYRVAAFVAAGADLDAHVITGVDATQASAQFGDRRVMEFNFSNPALGALEILDFAKDNPLDAIVPAEEDAVLLAAHAAQTLGLTHNSVDAVAATRDKFKLRKLLTSAGLSQPAFKLLPEAKDLKDFDLLELPFEFPCVVKPTSLSASR</sequence>
<evidence type="ECO:0000256" key="1">
    <source>
        <dbReference type="ARBA" id="ARBA00022598"/>
    </source>
</evidence>
<keyword evidence="2" id="KW-0547">Nucleotide-binding</keyword>
<keyword evidence="3" id="KW-0067">ATP-binding</keyword>
<dbReference type="PANTHER" id="PTHR43585:SF2">
    <property type="entry name" value="ATP-GRASP ENZYME FSQD"/>
    <property type="match status" value="1"/>
</dbReference>
<dbReference type="Gene3D" id="3.40.50.20">
    <property type="match status" value="1"/>
</dbReference>
<proteinExistence type="predicted"/>
<dbReference type="AlphaFoldDB" id="A0A382P9Z2"/>
<dbReference type="EMBL" id="UINC01105602">
    <property type="protein sequence ID" value="SVC69657.1"/>
    <property type="molecule type" value="Genomic_DNA"/>
</dbReference>
<feature type="non-terminal residue" evidence="4">
    <location>
        <position position="159"/>
    </location>
</feature>
<dbReference type="Gene3D" id="3.30.470.20">
    <property type="entry name" value="ATP-grasp fold, B domain"/>
    <property type="match status" value="1"/>
</dbReference>
<keyword evidence="1" id="KW-0436">Ligase</keyword>
<organism evidence="4">
    <name type="scientific">marine metagenome</name>
    <dbReference type="NCBI Taxonomy" id="408172"/>
    <lineage>
        <taxon>unclassified sequences</taxon>
        <taxon>metagenomes</taxon>
        <taxon>ecological metagenomes</taxon>
    </lineage>
</organism>
<name>A0A382P9Z2_9ZZZZ</name>
<dbReference type="GO" id="GO:0005524">
    <property type="term" value="F:ATP binding"/>
    <property type="evidence" value="ECO:0007669"/>
    <property type="project" value="UniProtKB-KW"/>
</dbReference>
<gene>
    <name evidence="4" type="ORF">METZ01_LOCUS322511</name>
</gene>
<dbReference type="SUPFAM" id="SSF56059">
    <property type="entry name" value="Glutathione synthetase ATP-binding domain-like"/>
    <property type="match status" value="1"/>
</dbReference>
<protein>
    <recommendedName>
        <fullName evidence="5">ATP-grasp domain-containing protein</fullName>
    </recommendedName>
</protein>
<evidence type="ECO:0000256" key="3">
    <source>
        <dbReference type="ARBA" id="ARBA00022840"/>
    </source>
</evidence>
<evidence type="ECO:0008006" key="5">
    <source>
        <dbReference type="Google" id="ProtNLM"/>
    </source>
</evidence>
<dbReference type="GO" id="GO:0016874">
    <property type="term" value="F:ligase activity"/>
    <property type="evidence" value="ECO:0007669"/>
    <property type="project" value="UniProtKB-KW"/>
</dbReference>
<dbReference type="PANTHER" id="PTHR43585">
    <property type="entry name" value="FUMIPYRROLE BIOSYNTHESIS PROTEIN C"/>
    <property type="match status" value="1"/>
</dbReference>
<dbReference type="InterPro" id="IPR052032">
    <property type="entry name" value="ATP-dep_AA_Ligase"/>
</dbReference>
<evidence type="ECO:0000313" key="4">
    <source>
        <dbReference type="EMBL" id="SVC69657.1"/>
    </source>
</evidence>
<evidence type="ECO:0000256" key="2">
    <source>
        <dbReference type="ARBA" id="ARBA00022741"/>
    </source>
</evidence>